<dbReference type="NCBIfam" id="TIGR00756">
    <property type="entry name" value="PPR"/>
    <property type="match status" value="1"/>
</dbReference>
<accession>A0A9Q1M0P0</accession>
<dbReference type="InterPro" id="IPR044645">
    <property type="entry name" value="DG1/EMB2279-like"/>
</dbReference>
<dbReference type="InterPro" id="IPR002885">
    <property type="entry name" value="PPR_rpt"/>
</dbReference>
<dbReference type="GO" id="GO:0009658">
    <property type="term" value="P:chloroplast organization"/>
    <property type="evidence" value="ECO:0007669"/>
    <property type="project" value="InterPro"/>
</dbReference>
<dbReference type="InterPro" id="IPR011990">
    <property type="entry name" value="TPR-like_helical_dom_sf"/>
</dbReference>
<proteinExistence type="predicted"/>
<dbReference type="Pfam" id="PF01535">
    <property type="entry name" value="PPR"/>
    <property type="match status" value="2"/>
</dbReference>
<keyword evidence="1" id="KW-0677">Repeat</keyword>
<organism evidence="3 4">
    <name type="scientific">Anisodus acutangulus</name>
    <dbReference type="NCBI Taxonomy" id="402998"/>
    <lineage>
        <taxon>Eukaryota</taxon>
        <taxon>Viridiplantae</taxon>
        <taxon>Streptophyta</taxon>
        <taxon>Embryophyta</taxon>
        <taxon>Tracheophyta</taxon>
        <taxon>Spermatophyta</taxon>
        <taxon>Magnoliopsida</taxon>
        <taxon>eudicotyledons</taxon>
        <taxon>Gunneridae</taxon>
        <taxon>Pentapetalae</taxon>
        <taxon>asterids</taxon>
        <taxon>lamiids</taxon>
        <taxon>Solanales</taxon>
        <taxon>Solanaceae</taxon>
        <taxon>Solanoideae</taxon>
        <taxon>Hyoscyameae</taxon>
        <taxon>Anisodus</taxon>
    </lineage>
</organism>
<dbReference type="EMBL" id="JAJAGQ010000013">
    <property type="protein sequence ID" value="KAJ8545988.1"/>
    <property type="molecule type" value="Genomic_DNA"/>
</dbReference>
<evidence type="ECO:0000313" key="3">
    <source>
        <dbReference type="EMBL" id="KAJ8545988.1"/>
    </source>
</evidence>
<dbReference type="PROSITE" id="PS51375">
    <property type="entry name" value="PPR"/>
    <property type="match status" value="1"/>
</dbReference>
<gene>
    <name evidence="3" type="ORF">K7X08_018571</name>
</gene>
<dbReference type="Proteomes" id="UP001152561">
    <property type="component" value="Unassembled WGS sequence"/>
</dbReference>
<evidence type="ECO:0000256" key="2">
    <source>
        <dbReference type="PROSITE-ProRule" id="PRU00708"/>
    </source>
</evidence>
<evidence type="ECO:0000256" key="1">
    <source>
        <dbReference type="ARBA" id="ARBA00022737"/>
    </source>
</evidence>
<dbReference type="Gene3D" id="1.25.40.10">
    <property type="entry name" value="Tetratricopeptide repeat domain"/>
    <property type="match status" value="1"/>
</dbReference>
<keyword evidence="4" id="KW-1185">Reference proteome</keyword>
<dbReference type="OrthoDB" id="1748587at2759"/>
<dbReference type="PANTHER" id="PTHR46935:SF2">
    <property type="entry name" value="PENTACOTRIPEPTIDE-REPEAT REGION OF PRORP DOMAIN-CONTAINING PROTEIN"/>
    <property type="match status" value="1"/>
</dbReference>
<evidence type="ECO:0000313" key="4">
    <source>
        <dbReference type="Proteomes" id="UP001152561"/>
    </source>
</evidence>
<dbReference type="AlphaFoldDB" id="A0A9Q1M0P0"/>
<reference evidence="4" key="1">
    <citation type="journal article" date="2023" name="Proc. Natl. Acad. Sci. U.S.A.">
        <title>Genomic and structural basis for evolution of tropane alkaloid biosynthesis.</title>
        <authorList>
            <person name="Wanga Y.-J."/>
            <person name="Taina T."/>
            <person name="Yua J.-Y."/>
            <person name="Lia J."/>
            <person name="Xua B."/>
            <person name="Chenc J."/>
            <person name="D'Auriad J.C."/>
            <person name="Huanga J.-P."/>
            <person name="Huanga S.-X."/>
        </authorList>
    </citation>
    <scope>NUCLEOTIDE SEQUENCE [LARGE SCALE GENOMIC DNA]</scope>
    <source>
        <strain evidence="4">cv. KIB-2019</strain>
    </source>
</reference>
<dbReference type="GO" id="GO:0009507">
    <property type="term" value="C:chloroplast"/>
    <property type="evidence" value="ECO:0007669"/>
    <property type="project" value="TreeGrafter"/>
</dbReference>
<feature type="repeat" description="PPR" evidence="2">
    <location>
        <begin position="25"/>
        <end position="59"/>
    </location>
</feature>
<comment type="caution">
    <text evidence="3">The sequence shown here is derived from an EMBL/GenBank/DDBJ whole genome shotgun (WGS) entry which is preliminary data.</text>
</comment>
<sequence>MLQSGKYDLVHEFFGKMKRSGEALKALSYKILVKSLWEEGRVNEAIQAVREMEQRGVVGSASVYYELACWLAVFATMGCGKKHSWRLRS</sequence>
<dbReference type="PANTHER" id="PTHR46935">
    <property type="entry name" value="OS01G0674700 PROTEIN"/>
    <property type="match status" value="1"/>
</dbReference>
<name>A0A9Q1M0P0_9SOLA</name>
<evidence type="ECO:0008006" key="5">
    <source>
        <dbReference type="Google" id="ProtNLM"/>
    </source>
</evidence>
<protein>
    <recommendedName>
        <fullName evidence="5">Pentatricopeptide repeat-containing protein</fullName>
    </recommendedName>
</protein>